<reference evidence="2 3" key="1">
    <citation type="journal article" date="2021" name="Elife">
        <title>Chloroplast acquisition without the gene transfer in kleptoplastic sea slugs, Plakobranchus ocellatus.</title>
        <authorList>
            <person name="Maeda T."/>
            <person name="Takahashi S."/>
            <person name="Yoshida T."/>
            <person name="Shimamura S."/>
            <person name="Takaki Y."/>
            <person name="Nagai Y."/>
            <person name="Toyoda A."/>
            <person name="Suzuki Y."/>
            <person name="Arimoto A."/>
            <person name="Ishii H."/>
            <person name="Satoh N."/>
            <person name="Nishiyama T."/>
            <person name="Hasebe M."/>
            <person name="Maruyama T."/>
            <person name="Minagawa J."/>
            <person name="Obokata J."/>
            <person name="Shigenobu S."/>
        </authorList>
    </citation>
    <scope>NUCLEOTIDE SEQUENCE [LARGE SCALE GENOMIC DNA]</scope>
</reference>
<evidence type="ECO:0000313" key="3">
    <source>
        <dbReference type="Proteomes" id="UP000735302"/>
    </source>
</evidence>
<gene>
    <name evidence="2" type="ORF">PoB_000237500</name>
</gene>
<evidence type="ECO:0000313" key="2">
    <source>
        <dbReference type="EMBL" id="GFN75869.1"/>
    </source>
</evidence>
<comment type="caution">
    <text evidence="2">The sequence shown here is derived from an EMBL/GenBank/DDBJ whole genome shotgun (WGS) entry which is preliminary data.</text>
</comment>
<accession>A0AAV3XZ04</accession>
<sequence length="105" mass="11415">MMESISWNSLESIRERPLVSLPYAVAVQFFSSPLTLSLNVKTNVPSYGYRTVHNKVISGFQTLRQASTPPGGARARNLKVPSDFGPGLLSTVPSTTNKYSMPRGG</sequence>
<feature type="region of interest" description="Disordered" evidence="1">
    <location>
        <begin position="84"/>
        <end position="105"/>
    </location>
</feature>
<keyword evidence="3" id="KW-1185">Reference proteome</keyword>
<dbReference type="Proteomes" id="UP000735302">
    <property type="component" value="Unassembled WGS sequence"/>
</dbReference>
<evidence type="ECO:0000256" key="1">
    <source>
        <dbReference type="SAM" id="MobiDB-lite"/>
    </source>
</evidence>
<dbReference type="AlphaFoldDB" id="A0AAV3XZ04"/>
<protein>
    <submittedName>
        <fullName evidence="2">Uncharacterized protein</fullName>
    </submittedName>
</protein>
<dbReference type="EMBL" id="BLXT01000300">
    <property type="protein sequence ID" value="GFN75869.1"/>
    <property type="molecule type" value="Genomic_DNA"/>
</dbReference>
<name>A0AAV3XZ04_9GAST</name>
<organism evidence="2 3">
    <name type="scientific">Plakobranchus ocellatus</name>
    <dbReference type="NCBI Taxonomy" id="259542"/>
    <lineage>
        <taxon>Eukaryota</taxon>
        <taxon>Metazoa</taxon>
        <taxon>Spiralia</taxon>
        <taxon>Lophotrochozoa</taxon>
        <taxon>Mollusca</taxon>
        <taxon>Gastropoda</taxon>
        <taxon>Heterobranchia</taxon>
        <taxon>Euthyneura</taxon>
        <taxon>Panpulmonata</taxon>
        <taxon>Sacoglossa</taxon>
        <taxon>Placobranchoidea</taxon>
        <taxon>Plakobranchidae</taxon>
        <taxon>Plakobranchus</taxon>
    </lineage>
</organism>
<proteinExistence type="predicted"/>